<evidence type="ECO:0000313" key="3">
    <source>
        <dbReference type="Proteomes" id="UP000246077"/>
    </source>
</evidence>
<dbReference type="AlphaFoldDB" id="A0A317E539"/>
<sequence length="360" mass="40159">MDDATSQRILTGEAWQDFCRTIGQAGNILFRDAAPATLLDRGEGIRYLSRLTRAFLEASVEYADPDFPALRRLAHETVKIGADNPDNVYLSASVAGDRDYLIRGRRGTIAYFSIGSKANRYAIDGTMSSTGELNDSTLEIRPDGTFEIIASSTRKPGNWLPMAADTTLLVVRQSYLDHEAETPGSYTIERLGGPKAPPPLQAPALNDALQKAAMGVMGTAFIFAQWTELFMTRPNELPDWGQEMFQRAGGDPDIFYLHGYWQLAPDEAWVIETPVPDCPYWNFQLNNWWMESLDYRFHRIWVNKHGARPNPDGTVTLVVAARDPGFGNWIDTAGHDRGTALLRWVGARSHPLPACRIVKI</sequence>
<feature type="domain" description="DUF1214" evidence="1">
    <location>
        <begin position="96"/>
        <end position="171"/>
    </location>
</feature>
<name>A0A317E539_9PROT</name>
<dbReference type="RefSeq" id="WP_109920893.1">
    <property type="nucleotide sequence ID" value="NZ_QGLF01000002.1"/>
</dbReference>
<evidence type="ECO:0000313" key="2">
    <source>
        <dbReference type="EMBL" id="PWR22248.1"/>
    </source>
</evidence>
<dbReference type="Pfam" id="PF06742">
    <property type="entry name" value="DUF1214"/>
    <property type="match status" value="1"/>
</dbReference>
<dbReference type="OrthoDB" id="7053758at2"/>
<dbReference type="Proteomes" id="UP000246077">
    <property type="component" value="Unassembled WGS sequence"/>
</dbReference>
<protein>
    <recommendedName>
        <fullName evidence="1">DUF1214 domain-containing protein</fullName>
    </recommendedName>
</protein>
<accession>A0A317E539</accession>
<comment type="caution">
    <text evidence="2">The sequence shown here is derived from an EMBL/GenBank/DDBJ whole genome shotgun (WGS) entry which is preliminary data.</text>
</comment>
<organism evidence="2 3">
    <name type="scientific">Zavarzinia compransoris</name>
    <dbReference type="NCBI Taxonomy" id="1264899"/>
    <lineage>
        <taxon>Bacteria</taxon>
        <taxon>Pseudomonadati</taxon>
        <taxon>Pseudomonadota</taxon>
        <taxon>Alphaproteobacteria</taxon>
        <taxon>Rhodospirillales</taxon>
        <taxon>Zavarziniaceae</taxon>
        <taxon>Zavarzinia</taxon>
    </lineage>
</organism>
<dbReference type="EMBL" id="QGLF01000002">
    <property type="protein sequence ID" value="PWR22248.1"/>
    <property type="molecule type" value="Genomic_DNA"/>
</dbReference>
<keyword evidence="3" id="KW-1185">Reference proteome</keyword>
<proteinExistence type="predicted"/>
<evidence type="ECO:0000259" key="1">
    <source>
        <dbReference type="Pfam" id="PF06742"/>
    </source>
</evidence>
<gene>
    <name evidence="2" type="ORF">DKG75_09810</name>
</gene>
<reference evidence="3" key="1">
    <citation type="submission" date="2018-05" db="EMBL/GenBank/DDBJ databases">
        <title>Zavarzinia sp. HR-AS.</title>
        <authorList>
            <person name="Lee Y."/>
            <person name="Jeon C.O."/>
        </authorList>
    </citation>
    <scope>NUCLEOTIDE SEQUENCE [LARGE SCALE GENOMIC DNA]</scope>
    <source>
        <strain evidence="3">DSM 1231</strain>
    </source>
</reference>
<dbReference type="InterPro" id="IPR010621">
    <property type="entry name" value="DUF1214"/>
</dbReference>